<dbReference type="HOGENOM" id="CLU_028246_0_0_1"/>
<evidence type="ECO:0000256" key="1">
    <source>
        <dbReference type="ARBA" id="ARBA00023054"/>
    </source>
</evidence>
<dbReference type="EMBL" id="AHAT01020929">
    <property type="status" value="NOT_ANNOTATED_CDS"/>
    <property type="molecule type" value="Genomic_DNA"/>
</dbReference>
<feature type="coiled-coil region" evidence="2">
    <location>
        <begin position="333"/>
        <end position="374"/>
    </location>
</feature>
<keyword evidence="6" id="KW-1185">Reference proteome</keyword>
<feature type="region of interest" description="Disordered" evidence="3">
    <location>
        <begin position="13"/>
        <end position="42"/>
    </location>
</feature>
<reference evidence="5" key="2">
    <citation type="submission" date="2025-08" db="UniProtKB">
        <authorList>
            <consortium name="Ensembl"/>
        </authorList>
    </citation>
    <scope>IDENTIFICATION</scope>
</reference>
<dbReference type="AlphaFoldDB" id="W5MIE2"/>
<dbReference type="InParanoid" id="W5MIE2"/>
<accession>W5MIE2</accession>
<protein>
    <submittedName>
        <fullName evidence="5">Translin-associated factor X interacting protein 1</fullName>
    </submittedName>
</protein>
<dbReference type="GO" id="GO:0005737">
    <property type="term" value="C:cytoplasm"/>
    <property type="evidence" value="ECO:0000318"/>
    <property type="project" value="GO_Central"/>
</dbReference>
<evidence type="ECO:0000256" key="2">
    <source>
        <dbReference type="SAM" id="Coils"/>
    </source>
</evidence>
<reference evidence="6" key="1">
    <citation type="submission" date="2011-12" db="EMBL/GenBank/DDBJ databases">
        <title>The Draft Genome of Lepisosteus oculatus.</title>
        <authorList>
            <consortium name="The Broad Institute Genome Assembly &amp; Analysis Group"/>
            <consortium name="Computational R&amp;D Group"/>
            <consortium name="and Sequencing Platform"/>
            <person name="Di Palma F."/>
            <person name="Alfoldi J."/>
            <person name="Johnson J."/>
            <person name="Berlin A."/>
            <person name="Gnerre S."/>
            <person name="Jaffe D."/>
            <person name="MacCallum I."/>
            <person name="Young S."/>
            <person name="Walker B.J."/>
            <person name="Lander E.S."/>
            <person name="Lindblad-Toh K."/>
        </authorList>
    </citation>
    <scope>NUCLEOTIDE SEQUENCE [LARGE SCALE GENOMIC DNA]</scope>
</reference>
<dbReference type="STRING" id="7918.ENSLOCP00000008151"/>
<dbReference type="KEGG" id="loc:102683481"/>
<dbReference type="PANTHER" id="PTHR16306">
    <property type="entry name" value="TRANSLIN-ASSOCIATED FACTOR X-INTERACTING PROTEIN 1"/>
    <property type="match status" value="1"/>
</dbReference>
<sequence length="704" mass="80494">MFGMSVQKDCKLPPLPVSERQGLPVNCPGGSEKPVRKSRQQSDEIGSLFTLKTAHGAGATGFLSTWPAHVSSQIVHQGHRQPPGSENRIRGCGEELSGLVSKPRFLEQLESYLRRELQALDSSQLDAPERRLQAYQEVFQYFIEDLKTYKPLLSAIKNEYEIALAHLREQIRTLEPLKGMLVVVSEQCDQRVLALREEERAEVKALKQEKSHLLMIIDNMNESKNALQAQVSRLQEDLAAQYLLYREESDARKLLVNDISNMRYLQEEHKSPEQEVEEQEDAVRVRLALKVAREDLTRLQVELNRMQAEYGDVVPRRDWESLDRKHRDTLGKMEMLQKDFSQMKQEYDTLLEVHRQLAEQREGLQAELERFRGSSTPRPRWEKCADVVSGGSERWAQLTEGQSSDQLVDILLEELRGGPAKEKDFFDGLGTGEDVPVYLRYEGQIRNLKLKKSEIVNTIKEVWKDKVLEDEQKEERQNLAEFLHSFLEKRHVDGATEWAYSLVEGCRRHQDDDFISLFFSILLGKVDESVYHGQIHLLSHLLKELIHSDAAESSTLTMQEFSDALRRAFPLKMEAQIEELIQAAQAQLGSTFTYQALFTEDAEGKPGPFLKLVKKQANAEKHKYLTELRAQLGSKEQVEVADLKTAFQSIDPSLDSQILDRYLSVAFQTRSDRLEQAAPVDTDSALQRLLAAHVKRAGPLPPQD</sequence>
<evidence type="ECO:0000313" key="5">
    <source>
        <dbReference type="Ensembl" id="ENSLOCP00000008151.1"/>
    </source>
</evidence>
<dbReference type="OrthoDB" id="261426at2759"/>
<organism evidence="5 6">
    <name type="scientific">Lepisosteus oculatus</name>
    <name type="common">Spotted gar</name>
    <dbReference type="NCBI Taxonomy" id="7918"/>
    <lineage>
        <taxon>Eukaryota</taxon>
        <taxon>Metazoa</taxon>
        <taxon>Chordata</taxon>
        <taxon>Craniata</taxon>
        <taxon>Vertebrata</taxon>
        <taxon>Euteleostomi</taxon>
        <taxon>Actinopterygii</taxon>
        <taxon>Neopterygii</taxon>
        <taxon>Holostei</taxon>
        <taxon>Semionotiformes</taxon>
        <taxon>Lepisosteidae</taxon>
        <taxon>Lepisosteus</taxon>
    </lineage>
</organism>
<proteinExistence type="predicted"/>
<name>W5MIE2_LEPOC</name>
<dbReference type="Pfam" id="PF15739">
    <property type="entry name" value="TSNAXIP1_N"/>
    <property type="match status" value="1"/>
</dbReference>
<reference evidence="5" key="3">
    <citation type="submission" date="2025-09" db="UniProtKB">
        <authorList>
            <consortium name="Ensembl"/>
        </authorList>
    </citation>
    <scope>IDENTIFICATION</scope>
</reference>
<keyword evidence="1 2" id="KW-0175">Coiled coil</keyword>
<dbReference type="PANTHER" id="PTHR16306:SF0">
    <property type="entry name" value="TRANSLIN-ASSOCIATED FACTOR X-INTERACTING PROTEIN 1"/>
    <property type="match status" value="1"/>
</dbReference>
<dbReference type="eggNOG" id="ENOG502QTWK">
    <property type="taxonomic scope" value="Eukaryota"/>
</dbReference>
<evidence type="ECO:0000259" key="4">
    <source>
        <dbReference type="Pfam" id="PF15739"/>
    </source>
</evidence>
<dbReference type="OMA" id="EWGYNLH"/>
<dbReference type="Bgee" id="ENSLOCG00000006745">
    <property type="expression patterns" value="Expressed in ovary and 13 other cell types or tissues"/>
</dbReference>
<dbReference type="FunCoup" id="W5MIE2">
    <property type="interactions" value="265"/>
</dbReference>
<dbReference type="Proteomes" id="UP000018468">
    <property type="component" value="Linkage group LG23"/>
</dbReference>
<dbReference type="GeneID" id="102683481"/>
<evidence type="ECO:0000256" key="3">
    <source>
        <dbReference type="SAM" id="MobiDB-lite"/>
    </source>
</evidence>
<dbReference type="GeneTree" id="ENSGT00940000165060"/>
<evidence type="ECO:0000313" key="6">
    <source>
        <dbReference type="Proteomes" id="UP000018468"/>
    </source>
</evidence>
<dbReference type="CTD" id="55815"/>
<feature type="domain" description="Translin-associated factor X-interacting protein 1 N-terminal" evidence="4">
    <location>
        <begin position="110"/>
        <end position="220"/>
    </location>
</feature>
<dbReference type="Ensembl" id="ENSLOCT00000008161.1">
    <property type="protein sequence ID" value="ENSLOCP00000008151.1"/>
    <property type="gene ID" value="ENSLOCG00000006745.1"/>
</dbReference>
<dbReference type="InterPro" id="IPR032755">
    <property type="entry name" value="TSNAXIP1_N"/>
</dbReference>